<sequence>MSKDAIKASAADVAVENTALDAIQLLEADHRVARQLFDAFEKAADSDLEAKGTLARRACEVLTVHAMIEEKILYPAAHKALDKDDEIDVDEAYVEHFLAKTLIEKFDSLKPGDHGFDATFKVLSEMVRHHIDEEESTLFPELRESSVNLVRLGEEMVAEKDRLMKKLDAAGSKLVGDNSLTFQR</sequence>
<keyword evidence="3" id="KW-1185">Reference proteome</keyword>
<dbReference type="CDD" id="cd12108">
    <property type="entry name" value="Hr-like"/>
    <property type="match status" value="1"/>
</dbReference>
<gene>
    <name evidence="2" type="ORF">PPGU16_36180</name>
</gene>
<name>A0A7I8BQU0_9BURK</name>
<dbReference type="EMBL" id="AP023175">
    <property type="protein sequence ID" value="BCF90551.1"/>
    <property type="molecule type" value="Genomic_DNA"/>
</dbReference>
<protein>
    <recommendedName>
        <fullName evidence="1">Hemerythrin-like domain-containing protein</fullName>
    </recommendedName>
</protein>
<reference evidence="2 3" key="1">
    <citation type="journal article" date="2020" name="Genes (Basel)">
        <title>Genomic Comparison of Insect Gut Symbionts from Divergent Burkholderia Subclades.</title>
        <authorList>
            <person name="Takeshita K."/>
            <person name="Kikuchi Y."/>
        </authorList>
    </citation>
    <scope>NUCLEOTIDE SEQUENCE [LARGE SCALE GENOMIC DNA]</scope>
    <source>
        <strain evidence="2 3">PGU16</strain>
    </source>
</reference>
<dbReference type="PANTHER" id="PTHR35585">
    <property type="entry name" value="HHE DOMAIN PROTEIN (AFU_ORTHOLOGUE AFUA_4G00730)"/>
    <property type="match status" value="1"/>
</dbReference>
<feature type="domain" description="Hemerythrin-like" evidence="1">
    <location>
        <begin position="22"/>
        <end position="142"/>
    </location>
</feature>
<dbReference type="Pfam" id="PF01814">
    <property type="entry name" value="Hemerythrin"/>
    <property type="match status" value="1"/>
</dbReference>
<dbReference type="PANTHER" id="PTHR35585:SF1">
    <property type="entry name" value="HHE DOMAIN PROTEIN (AFU_ORTHOLOGUE AFUA_4G00730)"/>
    <property type="match status" value="1"/>
</dbReference>
<evidence type="ECO:0000259" key="1">
    <source>
        <dbReference type="Pfam" id="PF01814"/>
    </source>
</evidence>
<dbReference type="Gene3D" id="1.20.120.520">
    <property type="entry name" value="nmb1532 protein domain like"/>
    <property type="match status" value="1"/>
</dbReference>
<dbReference type="InterPro" id="IPR012312">
    <property type="entry name" value="Hemerythrin-like"/>
</dbReference>
<organism evidence="2 3">
    <name type="scientific">Paraburkholderia largidicola</name>
    <dbReference type="NCBI Taxonomy" id="3014751"/>
    <lineage>
        <taxon>Bacteria</taxon>
        <taxon>Pseudomonadati</taxon>
        <taxon>Pseudomonadota</taxon>
        <taxon>Betaproteobacteria</taxon>
        <taxon>Burkholderiales</taxon>
        <taxon>Burkholderiaceae</taxon>
        <taxon>Paraburkholderia</taxon>
    </lineage>
</organism>
<evidence type="ECO:0000313" key="2">
    <source>
        <dbReference type="EMBL" id="BCF90551.1"/>
    </source>
</evidence>
<proteinExistence type="predicted"/>
<dbReference type="RefSeq" id="WP_180724115.1">
    <property type="nucleotide sequence ID" value="NZ_AP023175.1"/>
</dbReference>
<dbReference type="Proteomes" id="UP000510888">
    <property type="component" value="Chromosome 2"/>
</dbReference>
<dbReference type="KEGG" id="plad:PPGU16_36180"/>
<accession>A0A7I8BQU0</accession>
<dbReference type="AlphaFoldDB" id="A0A7I8BQU0"/>
<evidence type="ECO:0000313" key="3">
    <source>
        <dbReference type="Proteomes" id="UP000510888"/>
    </source>
</evidence>